<reference evidence="1 2" key="3">
    <citation type="journal article" date="2019" name="Int. J. Syst. Evol. Microbiol.">
        <title>Nitrosopumilus adriaticus sp. nov. and Nitrosopumilus piranensis sp. nov., two ammonia-oxidizing archaea from the Adriatic Sea and members of the class Nitrososphaeria.</title>
        <authorList>
            <person name="Bayer B."/>
            <person name="Vojvoda J."/>
            <person name="Reinthaler T."/>
            <person name="Reyes C."/>
            <person name="Pinto M."/>
            <person name="Herndl G.J."/>
        </authorList>
    </citation>
    <scope>NUCLEOTIDE SEQUENCE [LARGE SCALE GENOMIC DNA]</scope>
    <source>
        <strain evidence="1 2">D3C</strain>
    </source>
</reference>
<gene>
    <name evidence="1" type="ORF">NPIRD3C_1270</name>
</gene>
<evidence type="ECO:0000313" key="1">
    <source>
        <dbReference type="EMBL" id="AJM92482.1"/>
    </source>
</evidence>
<reference evidence="1 2" key="2">
    <citation type="journal article" date="2016" name="ISME J.">
        <title>Physiological and genomic characterization of two novel marine thaumarchaeal strains indicates niche differentiation.</title>
        <authorList>
            <person name="Bayer B."/>
            <person name="Vojvoda J."/>
            <person name="Offre P."/>
            <person name="Alves R.J."/>
            <person name="Elisabeth N.H."/>
            <person name="Garcia J.A."/>
            <person name="Volland J.M."/>
            <person name="Srivastava A."/>
            <person name="Schleper C."/>
            <person name="Herndl G.J."/>
        </authorList>
    </citation>
    <scope>NUCLEOTIDE SEQUENCE [LARGE SCALE GENOMIC DNA]</scope>
    <source>
        <strain evidence="1 2">D3C</strain>
    </source>
</reference>
<dbReference type="STRING" id="1582439.NPIRD3C_1270"/>
<dbReference type="AlphaFoldDB" id="A0A0C5CBB8"/>
<name>A0A0C5CBB8_9ARCH</name>
<sequence>MQGVNRAIMHDMQILKKQNVQTSVSKVECYVCGKGLEDGHSITAKTLPNGTVLFCDVHYSLQ</sequence>
<evidence type="ECO:0000313" key="2">
    <source>
        <dbReference type="Proteomes" id="UP000032027"/>
    </source>
</evidence>
<dbReference type="HOGENOM" id="CLU_2856929_0_0_2"/>
<dbReference type="KEGG" id="nid:NPIRD3C_1270"/>
<protein>
    <submittedName>
        <fullName evidence="1">Uncharacterized protein</fullName>
    </submittedName>
</protein>
<dbReference type="PATRIC" id="fig|1582439.9.peg.1309"/>
<accession>A0A0C5CBB8</accession>
<organism evidence="1 2">
    <name type="scientific">Nitrosopumilus piranensis</name>
    <dbReference type="NCBI Taxonomy" id="1582439"/>
    <lineage>
        <taxon>Archaea</taxon>
        <taxon>Nitrososphaerota</taxon>
        <taxon>Nitrososphaeria</taxon>
        <taxon>Nitrosopumilales</taxon>
        <taxon>Nitrosopumilaceae</taxon>
        <taxon>Nitrosopumilus</taxon>
    </lineage>
</organism>
<dbReference type="EMBL" id="CP010868">
    <property type="protein sequence ID" value="AJM92482.1"/>
    <property type="molecule type" value="Genomic_DNA"/>
</dbReference>
<keyword evidence="2" id="KW-1185">Reference proteome</keyword>
<reference evidence="2" key="1">
    <citation type="submission" date="2015-02" db="EMBL/GenBank/DDBJ databases">
        <title>Characterization of two novel Thaumarchaeota isolated from the Northern Adriatic Sea.</title>
        <authorList>
            <person name="Bayer B."/>
            <person name="Vojvoda J."/>
            <person name="Offre P."/>
            <person name="Srivastava A."/>
            <person name="Elisabeth N."/>
            <person name="Garcia J.A.L."/>
            <person name="Schleper C."/>
            <person name="Herndl G.J."/>
        </authorList>
    </citation>
    <scope>NUCLEOTIDE SEQUENCE [LARGE SCALE GENOMIC DNA]</scope>
    <source>
        <strain evidence="2">D3C</strain>
    </source>
</reference>
<dbReference type="RefSeq" id="WP_148703316.1">
    <property type="nucleotide sequence ID" value="NZ_CP010868.1"/>
</dbReference>
<dbReference type="OrthoDB" id="1960at2157"/>
<proteinExistence type="predicted"/>
<dbReference type="Proteomes" id="UP000032027">
    <property type="component" value="Chromosome"/>
</dbReference>
<dbReference type="GeneID" id="41600406"/>